<keyword evidence="2" id="KW-0560">Oxidoreductase</keyword>
<dbReference type="InterPro" id="IPR036291">
    <property type="entry name" value="NAD(P)-bd_dom_sf"/>
</dbReference>
<evidence type="ECO:0000313" key="4">
    <source>
        <dbReference type="Proteomes" id="UP000008952"/>
    </source>
</evidence>
<gene>
    <name evidence="3" type="ORF">ME5_00409</name>
</gene>
<dbReference type="InterPro" id="IPR020904">
    <property type="entry name" value="Sc_DH/Rdtase_CS"/>
</dbReference>
<evidence type="ECO:0000256" key="2">
    <source>
        <dbReference type="ARBA" id="ARBA00023002"/>
    </source>
</evidence>
<reference evidence="3 4" key="1">
    <citation type="submission" date="2012-03" db="EMBL/GenBank/DDBJ databases">
        <title>The Genome Sequence of Bartonella tamiae Th239.</title>
        <authorList>
            <consortium name="The Broad Institute Genome Sequencing Platform"/>
            <consortium name="The Broad Institute Genome Sequencing Center for Infectious Disease"/>
            <person name="Feldgarden M."/>
            <person name="Kirby J."/>
            <person name="Kosoy M."/>
            <person name="Birtles R."/>
            <person name="Probert W.S."/>
            <person name="Chiaraviglio L."/>
            <person name="Young S.K."/>
            <person name="Zeng Q."/>
            <person name="Gargeya S."/>
            <person name="Fitzgerald M."/>
            <person name="Haas B."/>
            <person name="Abouelleil A."/>
            <person name="Alvarado L."/>
            <person name="Arachchi H.M."/>
            <person name="Berlin A."/>
            <person name="Chapman S.B."/>
            <person name="Gearin G."/>
            <person name="Goldberg J."/>
            <person name="Griggs A."/>
            <person name="Gujja S."/>
            <person name="Hansen M."/>
            <person name="Heiman D."/>
            <person name="Howarth C."/>
            <person name="Larimer J."/>
            <person name="Lui A."/>
            <person name="MacDonald P.J.P."/>
            <person name="McCowen C."/>
            <person name="Montmayeur A."/>
            <person name="Murphy C."/>
            <person name="Neiman D."/>
            <person name="Pearson M."/>
            <person name="Priest M."/>
            <person name="Roberts A."/>
            <person name="Saif S."/>
            <person name="Shea T."/>
            <person name="Sisk P."/>
            <person name="Stolte C."/>
            <person name="Sykes S."/>
            <person name="Wortman J."/>
            <person name="Nusbaum C."/>
            <person name="Birren B."/>
        </authorList>
    </citation>
    <scope>NUCLEOTIDE SEQUENCE [LARGE SCALE GENOMIC DNA]</scope>
    <source>
        <strain evidence="3 4">Th239</strain>
    </source>
</reference>
<organism evidence="3 4">
    <name type="scientific">Bartonella tamiae Th239</name>
    <dbReference type="NCBI Taxonomy" id="1094558"/>
    <lineage>
        <taxon>Bacteria</taxon>
        <taxon>Pseudomonadati</taxon>
        <taxon>Pseudomonadota</taxon>
        <taxon>Alphaproteobacteria</taxon>
        <taxon>Hyphomicrobiales</taxon>
        <taxon>Bartonellaceae</taxon>
        <taxon>Bartonella</taxon>
    </lineage>
</organism>
<comment type="caution">
    <text evidence="3">The sequence shown here is derived from an EMBL/GenBank/DDBJ whole genome shotgun (WGS) entry which is preliminary data.</text>
</comment>
<dbReference type="SUPFAM" id="SSF51735">
    <property type="entry name" value="NAD(P)-binding Rossmann-fold domains"/>
    <property type="match status" value="1"/>
</dbReference>
<comment type="similarity">
    <text evidence="1">Belongs to the short-chain dehydrogenases/reductases (SDR) family.</text>
</comment>
<dbReference type="eggNOG" id="COG4221">
    <property type="taxonomic scope" value="Bacteria"/>
</dbReference>
<dbReference type="HOGENOM" id="CLU_010194_2_10_5"/>
<dbReference type="PRINTS" id="PR00081">
    <property type="entry name" value="GDHRDH"/>
</dbReference>
<dbReference type="Proteomes" id="UP000008952">
    <property type="component" value="Unassembled WGS sequence"/>
</dbReference>
<evidence type="ECO:0000256" key="1">
    <source>
        <dbReference type="ARBA" id="ARBA00006484"/>
    </source>
</evidence>
<dbReference type="AlphaFoldDB" id="J1K0W7"/>
<dbReference type="OrthoDB" id="658698at2"/>
<dbReference type="PANTHER" id="PTHR42901:SF1">
    <property type="entry name" value="ALCOHOL DEHYDROGENASE"/>
    <property type="match status" value="1"/>
</dbReference>
<dbReference type="Gene3D" id="3.40.50.720">
    <property type="entry name" value="NAD(P)-binding Rossmann-like Domain"/>
    <property type="match status" value="1"/>
</dbReference>
<dbReference type="PROSITE" id="PS00061">
    <property type="entry name" value="ADH_SHORT"/>
    <property type="match status" value="1"/>
</dbReference>
<dbReference type="STRING" id="1094558.ME5_00409"/>
<dbReference type="Pfam" id="PF00106">
    <property type="entry name" value="adh_short"/>
    <property type="match status" value="1"/>
</dbReference>
<accession>J1K0W7</accession>
<dbReference type="GO" id="GO:0016491">
    <property type="term" value="F:oxidoreductase activity"/>
    <property type="evidence" value="ECO:0007669"/>
    <property type="project" value="UniProtKB-KW"/>
</dbReference>
<name>J1K0W7_9HYPH</name>
<keyword evidence="4" id="KW-1185">Reference proteome</keyword>
<evidence type="ECO:0000313" key="3">
    <source>
        <dbReference type="EMBL" id="EJF91077.1"/>
    </source>
</evidence>
<dbReference type="EMBL" id="AIMB01000003">
    <property type="protein sequence ID" value="EJF91077.1"/>
    <property type="molecule type" value="Genomic_DNA"/>
</dbReference>
<protein>
    <submittedName>
        <fullName evidence="3">Uncharacterized protein</fullName>
    </submittedName>
</protein>
<dbReference type="PANTHER" id="PTHR42901">
    <property type="entry name" value="ALCOHOL DEHYDROGENASE"/>
    <property type="match status" value="1"/>
</dbReference>
<dbReference type="InterPro" id="IPR002347">
    <property type="entry name" value="SDR_fam"/>
</dbReference>
<dbReference type="PATRIC" id="fig|1094558.3.peg.453"/>
<dbReference type="RefSeq" id="WP_008037976.1">
    <property type="nucleotide sequence ID" value="NZ_JH725147.1"/>
</dbReference>
<proteinExistence type="inferred from homology"/>
<sequence length="257" mass="28443">MKKINKKESVIVVTGATSGIGYAIATEYLNLGKKVIGIGRNIEILENLSLVWDDKFIGINHDITSGSIVKKLIDYNIEIKNIDLVVHSAGIARQGVSIIDMPDVDILDVINVNIIATTFIIKEFSELFKNRGYGTFIVLGSVASIDCAPFMAVYSASKSYISQLIQSVRADLHGSKVRFCCINPGTTKTPLLNKQAGLSDNERFNGFSPLEAIDLAKTIFWIHNQPQHVNIQDLTIFPVDQALFVRGVYKENRKIND</sequence>